<proteinExistence type="predicted"/>
<protein>
    <submittedName>
        <fullName evidence="1">Uncharacterized protein</fullName>
    </submittedName>
</protein>
<dbReference type="AlphaFoldDB" id="A0A6M0IJ67"/>
<evidence type="ECO:0000313" key="1">
    <source>
        <dbReference type="EMBL" id="NEU68336.1"/>
    </source>
</evidence>
<accession>A0A6M0IJ67</accession>
<keyword evidence="2" id="KW-1185">Reference proteome</keyword>
<dbReference type="EMBL" id="JAAGNZ010000001">
    <property type="protein sequence ID" value="NEU68336.1"/>
    <property type="molecule type" value="Genomic_DNA"/>
</dbReference>
<dbReference type="Proteomes" id="UP000477386">
    <property type="component" value="Unassembled WGS sequence"/>
</dbReference>
<reference evidence="1 2" key="1">
    <citation type="submission" date="2020-02" db="EMBL/GenBank/DDBJ databases">
        <title>Draft genome sequence of two Spirosoma agri KCTC 52727 and Spirosoma terrae KCTC 52035.</title>
        <authorList>
            <person name="Rojas J."/>
            <person name="Ambika Manirajan B."/>
            <person name="Ratering S."/>
            <person name="Suarez C."/>
            <person name="Schnell S."/>
        </authorList>
    </citation>
    <scope>NUCLEOTIDE SEQUENCE [LARGE SCALE GENOMIC DNA]</scope>
    <source>
        <strain evidence="1 2">KCTC 52727</strain>
    </source>
</reference>
<sequence>MNTYLVNKQSFRDGDSFIVVTPELGQIHVTATKQEYSTGTIVGLDMGWIKTGLPCQQKHNARLSFYSNGAGYHTLQLAYFCLCGYHVHNHCLTWFNLAIEGNTIIAHELGYHFNQPHNHPVTAGYQLKQQQIKLEALLVAKPVVVPDPQVGSKGQLMLF</sequence>
<comment type="caution">
    <text evidence="1">The sequence shown here is derived from an EMBL/GenBank/DDBJ whole genome shotgun (WGS) entry which is preliminary data.</text>
</comment>
<evidence type="ECO:0000313" key="2">
    <source>
        <dbReference type="Proteomes" id="UP000477386"/>
    </source>
</evidence>
<dbReference type="RefSeq" id="WP_164040083.1">
    <property type="nucleotide sequence ID" value="NZ_JAAGNZ010000001.1"/>
</dbReference>
<gene>
    <name evidence="1" type="ORF">GK091_15700</name>
</gene>
<name>A0A6M0IJ67_9BACT</name>
<organism evidence="1 2">
    <name type="scientific">Spirosoma agri</name>
    <dbReference type="NCBI Taxonomy" id="1987381"/>
    <lineage>
        <taxon>Bacteria</taxon>
        <taxon>Pseudomonadati</taxon>
        <taxon>Bacteroidota</taxon>
        <taxon>Cytophagia</taxon>
        <taxon>Cytophagales</taxon>
        <taxon>Cytophagaceae</taxon>
        <taxon>Spirosoma</taxon>
    </lineage>
</organism>